<evidence type="ECO:0000259" key="5">
    <source>
        <dbReference type="PROSITE" id="PS50865"/>
    </source>
</evidence>
<dbReference type="Proteomes" id="UP000054558">
    <property type="component" value="Unassembled WGS sequence"/>
</dbReference>
<reference evidence="6 7" key="1">
    <citation type="journal article" date="2014" name="Nat. Commun.">
        <title>Klebsormidium flaccidum genome reveals primary factors for plant terrestrial adaptation.</title>
        <authorList>
            <person name="Hori K."/>
            <person name="Maruyama F."/>
            <person name="Fujisawa T."/>
            <person name="Togashi T."/>
            <person name="Yamamoto N."/>
            <person name="Seo M."/>
            <person name="Sato S."/>
            <person name="Yamada T."/>
            <person name="Mori H."/>
            <person name="Tajima N."/>
            <person name="Moriyama T."/>
            <person name="Ikeuchi M."/>
            <person name="Watanabe M."/>
            <person name="Wada H."/>
            <person name="Kobayashi K."/>
            <person name="Saito M."/>
            <person name="Masuda T."/>
            <person name="Sasaki-Sekimoto Y."/>
            <person name="Mashiguchi K."/>
            <person name="Awai K."/>
            <person name="Shimojima M."/>
            <person name="Masuda S."/>
            <person name="Iwai M."/>
            <person name="Nobusawa T."/>
            <person name="Narise T."/>
            <person name="Kondo S."/>
            <person name="Saito H."/>
            <person name="Sato R."/>
            <person name="Murakawa M."/>
            <person name="Ihara Y."/>
            <person name="Oshima-Yamada Y."/>
            <person name="Ohtaka K."/>
            <person name="Satoh M."/>
            <person name="Sonobe K."/>
            <person name="Ishii M."/>
            <person name="Ohtani R."/>
            <person name="Kanamori-Sato M."/>
            <person name="Honoki R."/>
            <person name="Miyazaki D."/>
            <person name="Mochizuki H."/>
            <person name="Umetsu J."/>
            <person name="Higashi K."/>
            <person name="Shibata D."/>
            <person name="Kamiya Y."/>
            <person name="Sato N."/>
            <person name="Nakamura Y."/>
            <person name="Tabata S."/>
            <person name="Ida S."/>
            <person name="Kurokawa K."/>
            <person name="Ohta H."/>
        </authorList>
    </citation>
    <scope>NUCLEOTIDE SEQUENCE [LARGE SCALE GENOMIC DNA]</scope>
    <source>
        <strain evidence="6 7">NIES-2285</strain>
    </source>
</reference>
<keyword evidence="7" id="KW-1185">Reference proteome</keyword>
<dbReference type="GO" id="GO:0008270">
    <property type="term" value="F:zinc ion binding"/>
    <property type="evidence" value="ECO:0007669"/>
    <property type="project" value="UniProtKB-KW"/>
</dbReference>
<dbReference type="PROSITE" id="PS50865">
    <property type="entry name" value="ZF_MYND_2"/>
    <property type="match status" value="1"/>
</dbReference>
<dbReference type="STRING" id="105231.A0A1Y1HM70"/>
<evidence type="ECO:0000256" key="2">
    <source>
        <dbReference type="ARBA" id="ARBA00022771"/>
    </source>
</evidence>
<accession>A0A1Y1HM70</accession>
<feature type="domain" description="MYND-type" evidence="5">
    <location>
        <begin position="415"/>
        <end position="454"/>
    </location>
</feature>
<keyword evidence="3" id="KW-0862">Zinc</keyword>
<proteinExistence type="predicted"/>
<dbReference type="OrthoDB" id="530530at2759"/>
<evidence type="ECO:0000256" key="1">
    <source>
        <dbReference type="ARBA" id="ARBA00022723"/>
    </source>
</evidence>
<sequence length="476" mass="54736">MPSVPNESLAGGPQRTTEWESLLPESQRGSAPILLTFDEFVTIFQKALDTVGAREVQFSPSRTSVTFRTDTPEDRYAVHMDANIASLYGKRKFLNAENCLAACIRCLQSSMRYSQPAEPRESPPENLFLTVKTHEFILLRNEEFQRPSRPRAGLDRVMFRPFSRNSGELYTGLVVGLENEGSYSDIWVPSRQLDTWNVTEDEAFDLALKNIDVITPEKLNYFRIGSLEDLKTSEEARRKDFIFIEHMHFHSQFSNGTLSVVCRDSRALPRLLLPRVVEQLANILNCNPVSLVIVPFEDENFVVGNAEDRISMLLLAVHQTLPFCQGDNPHVQHKVSWNPFRFTKLRNEKGLVELEPYLVNGGRFAVKLWVGDKQTVFYPMPRTKDDIAAVEDLVWRPYKAKFTVLSESTFLNGHCWQCRKRFDKLETCANCRKAKYCSRNCQKRAWGAGHNVNCEERRRFWKAAKMCRPPKTSKKP</sequence>
<dbReference type="Gene3D" id="6.10.140.2220">
    <property type="match status" value="1"/>
</dbReference>
<dbReference type="Pfam" id="PF01753">
    <property type="entry name" value="zf-MYND"/>
    <property type="match status" value="1"/>
</dbReference>
<evidence type="ECO:0000313" key="6">
    <source>
        <dbReference type="EMBL" id="GAQ78091.1"/>
    </source>
</evidence>
<organism evidence="6 7">
    <name type="scientific">Klebsormidium nitens</name>
    <name type="common">Green alga</name>
    <name type="synonym">Ulothrix nitens</name>
    <dbReference type="NCBI Taxonomy" id="105231"/>
    <lineage>
        <taxon>Eukaryota</taxon>
        <taxon>Viridiplantae</taxon>
        <taxon>Streptophyta</taxon>
        <taxon>Klebsormidiophyceae</taxon>
        <taxon>Klebsormidiales</taxon>
        <taxon>Klebsormidiaceae</taxon>
        <taxon>Klebsormidium</taxon>
    </lineage>
</organism>
<evidence type="ECO:0000256" key="3">
    <source>
        <dbReference type="ARBA" id="ARBA00022833"/>
    </source>
</evidence>
<dbReference type="AlphaFoldDB" id="A0A1Y1HM70"/>
<protein>
    <recommendedName>
        <fullName evidence="5">MYND-type domain-containing protein</fullName>
    </recommendedName>
</protein>
<dbReference type="EMBL" id="DF236956">
    <property type="protein sequence ID" value="GAQ78091.1"/>
    <property type="molecule type" value="Genomic_DNA"/>
</dbReference>
<gene>
    <name evidence="6" type="ORF">KFL_000070590</name>
</gene>
<dbReference type="SUPFAM" id="SSF144232">
    <property type="entry name" value="HIT/MYND zinc finger-like"/>
    <property type="match status" value="1"/>
</dbReference>
<keyword evidence="2 4" id="KW-0863">Zinc-finger</keyword>
<evidence type="ECO:0000313" key="7">
    <source>
        <dbReference type="Proteomes" id="UP000054558"/>
    </source>
</evidence>
<evidence type="ECO:0000256" key="4">
    <source>
        <dbReference type="PROSITE-ProRule" id="PRU00134"/>
    </source>
</evidence>
<name>A0A1Y1HM70_KLENI</name>
<keyword evidence="1" id="KW-0479">Metal-binding</keyword>
<dbReference type="InterPro" id="IPR002893">
    <property type="entry name" value="Znf_MYND"/>
</dbReference>